<feature type="transmembrane region" description="Helical" evidence="1">
    <location>
        <begin position="139"/>
        <end position="157"/>
    </location>
</feature>
<protein>
    <submittedName>
        <fullName evidence="2">DUF2079 domain-containing protein</fullName>
    </submittedName>
</protein>
<keyword evidence="1" id="KW-0812">Transmembrane</keyword>
<dbReference type="EMBL" id="JBHMAU010000067">
    <property type="protein sequence ID" value="MFB9776927.1"/>
    <property type="molecule type" value="Genomic_DNA"/>
</dbReference>
<accession>A0ABV5X5F0</accession>
<keyword evidence="1" id="KW-0472">Membrane</keyword>
<dbReference type="RefSeq" id="WP_376840786.1">
    <property type="nucleotide sequence ID" value="NZ_JBHMAU010000067.1"/>
</dbReference>
<feature type="transmembrane region" description="Helical" evidence="1">
    <location>
        <begin position="102"/>
        <end position="127"/>
    </location>
</feature>
<feature type="transmembrane region" description="Helical" evidence="1">
    <location>
        <begin position="29"/>
        <end position="50"/>
    </location>
</feature>
<dbReference type="Pfam" id="PF09852">
    <property type="entry name" value="DUF2079"/>
    <property type="match status" value="1"/>
</dbReference>
<evidence type="ECO:0000256" key="1">
    <source>
        <dbReference type="SAM" id="Phobius"/>
    </source>
</evidence>
<keyword evidence="1" id="KW-1133">Transmembrane helix</keyword>
<dbReference type="Proteomes" id="UP001589707">
    <property type="component" value="Unassembled WGS sequence"/>
</dbReference>
<dbReference type="InterPro" id="IPR018650">
    <property type="entry name" value="STSV1_Orf64"/>
</dbReference>
<reference evidence="2 3" key="1">
    <citation type="submission" date="2024-09" db="EMBL/GenBank/DDBJ databases">
        <authorList>
            <person name="Sun Q."/>
            <person name="Mori K."/>
        </authorList>
    </citation>
    <scope>NUCLEOTIDE SEQUENCE [LARGE SCALE GENOMIC DNA]</scope>
    <source>
        <strain evidence="2 3">JCM 11683</strain>
    </source>
</reference>
<gene>
    <name evidence="2" type="ORF">ACFFN1_11055</name>
</gene>
<keyword evidence="3" id="KW-1185">Reference proteome</keyword>
<comment type="caution">
    <text evidence="2">The sequence shown here is derived from an EMBL/GenBank/DDBJ whole genome shotgun (WGS) entry which is preliminary data.</text>
</comment>
<evidence type="ECO:0000313" key="3">
    <source>
        <dbReference type="Proteomes" id="UP001589707"/>
    </source>
</evidence>
<name>A0ABV5X5F0_9MICO</name>
<organism evidence="2 3">
    <name type="scientific">Brevibacterium otitidis</name>
    <dbReference type="NCBI Taxonomy" id="53364"/>
    <lineage>
        <taxon>Bacteria</taxon>
        <taxon>Bacillati</taxon>
        <taxon>Actinomycetota</taxon>
        <taxon>Actinomycetes</taxon>
        <taxon>Micrococcales</taxon>
        <taxon>Brevibacteriaceae</taxon>
        <taxon>Brevibacterium</taxon>
    </lineage>
</organism>
<evidence type="ECO:0000313" key="2">
    <source>
        <dbReference type="EMBL" id="MFB9776927.1"/>
    </source>
</evidence>
<sequence length="169" mass="18592">MSADKQTHTRPRAAHADSGPELTELLNRWMPAIGALTAFILYTTLSVLMWRAQYAPSWDLGIFTQLLDQYAHGRAPIVDIKGPGYHLWGDHFHPILILLTPLYWIAPSGLTLMIAQAALFAASVWPISSLARERLRMRGGWLVTAGYVALLTDPWVFSGRAGGGGGLRV</sequence>
<proteinExistence type="predicted"/>